<comment type="caution">
    <text evidence="1">The sequence shown here is derived from an EMBL/GenBank/DDBJ whole genome shotgun (WGS) entry which is preliminary data.</text>
</comment>
<sequence>PCAVPSPSRAAGLAADENTSGGIIHNMMNIVTSIIIKLNIE</sequence>
<dbReference type="AlphaFoldDB" id="X1E7I2"/>
<dbReference type="EMBL" id="BARU01005231">
    <property type="protein sequence ID" value="GAH28527.1"/>
    <property type="molecule type" value="Genomic_DNA"/>
</dbReference>
<gene>
    <name evidence="1" type="ORF">S03H2_10125</name>
</gene>
<feature type="non-terminal residue" evidence="1">
    <location>
        <position position="1"/>
    </location>
</feature>
<reference evidence="1" key="1">
    <citation type="journal article" date="2014" name="Front. Microbiol.">
        <title>High frequency of phylogenetically diverse reductive dehalogenase-homologous genes in deep subseafloor sedimentary metagenomes.</title>
        <authorList>
            <person name="Kawai M."/>
            <person name="Futagami T."/>
            <person name="Toyoda A."/>
            <person name="Takaki Y."/>
            <person name="Nishi S."/>
            <person name="Hori S."/>
            <person name="Arai W."/>
            <person name="Tsubouchi T."/>
            <person name="Morono Y."/>
            <person name="Uchiyama I."/>
            <person name="Ito T."/>
            <person name="Fujiyama A."/>
            <person name="Inagaki F."/>
            <person name="Takami H."/>
        </authorList>
    </citation>
    <scope>NUCLEOTIDE SEQUENCE</scope>
    <source>
        <strain evidence="1">Expedition CK06-06</strain>
    </source>
</reference>
<accession>X1E7I2</accession>
<evidence type="ECO:0000313" key="1">
    <source>
        <dbReference type="EMBL" id="GAH28527.1"/>
    </source>
</evidence>
<name>X1E7I2_9ZZZZ</name>
<protein>
    <submittedName>
        <fullName evidence="1">Uncharacterized protein</fullName>
    </submittedName>
</protein>
<organism evidence="1">
    <name type="scientific">marine sediment metagenome</name>
    <dbReference type="NCBI Taxonomy" id="412755"/>
    <lineage>
        <taxon>unclassified sequences</taxon>
        <taxon>metagenomes</taxon>
        <taxon>ecological metagenomes</taxon>
    </lineage>
</organism>
<proteinExistence type="predicted"/>